<feature type="compositionally biased region" description="Basic and acidic residues" evidence="1">
    <location>
        <begin position="434"/>
        <end position="443"/>
    </location>
</feature>
<name>A0ABQ9YFC8_9EUKA</name>
<evidence type="ECO:0000256" key="1">
    <source>
        <dbReference type="SAM" id="MobiDB-lite"/>
    </source>
</evidence>
<proteinExistence type="predicted"/>
<dbReference type="InterPro" id="IPR016024">
    <property type="entry name" value="ARM-type_fold"/>
</dbReference>
<feature type="region of interest" description="Disordered" evidence="1">
    <location>
        <begin position="485"/>
        <end position="509"/>
    </location>
</feature>
<dbReference type="Proteomes" id="UP001281761">
    <property type="component" value="Unassembled WGS sequence"/>
</dbReference>
<accession>A0ABQ9YFC8</accession>
<dbReference type="EMBL" id="JARBJD010000011">
    <property type="protein sequence ID" value="KAK2962474.1"/>
    <property type="molecule type" value="Genomic_DNA"/>
</dbReference>
<protein>
    <submittedName>
        <fullName evidence="2">Uncharacterized protein</fullName>
    </submittedName>
</protein>
<comment type="caution">
    <text evidence="2">The sequence shown here is derived from an EMBL/GenBank/DDBJ whole genome shotgun (WGS) entry which is preliminary data.</text>
</comment>
<evidence type="ECO:0000313" key="3">
    <source>
        <dbReference type="Proteomes" id="UP001281761"/>
    </source>
</evidence>
<feature type="compositionally biased region" description="Polar residues" evidence="1">
    <location>
        <begin position="444"/>
        <end position="459"/>
    </location>
</feature>
<reference evidence="2 3" key="1">
    <citation type="journal article" date="2022" name="bioRxiv">
        <title>Genomics of Preaxostyla Flagellates Illuminates Evolutionary Transitions and the Path Towards Mitochondrial Loss.</title>
        <authorList>
            <person name="Novak L.V.F."/>
            <person name="Treitli S.C."/>
            <person name="Pyrih J."/>
            <person name="Halakuc P."/>
            <person name="Pipaliya S.V."/>
            <person name="Vacek V."/>
            <person name="Brzon O."/>
            <person name="Soukal P."/>
            <person name="Eme L."/>
            <person name="Dacks J.B."/>
            <person name="Karnkowska A."/>
            <person name="Elias M."/>
            <person name="Hampl V."/>
        </authorList>
    </citation>
    <scope>NUCLEOTIDE SEQUENCE [LARGE SCALE GENOMIC DNA]</scope>
    <source>
        <strain evidence="2">NAU3</strain>
        <tissue evidence="2">Gut</tissue>
    </source>
</reference>
<evidence type="ECO:0000313" key="2">
    <source>
        <dbReference type="EMBL" id="KAK2962474.1"/>
    </source>
</evidence>
<keyword evidence="3" id="KW-1185">Reference proteome</keyword>
<dbReference type="SUPFAM" id="SSF48371">
    <property type="entry name" value="ARM repeat"/>
    <property type="match status" value="1"/>
</dbReference>
<sequence>MEQFSRNPPCNLKSLHHPLFIAGFRNLVIEFLSHPNEPAASEDGSYQSQSRTLQFISPGSPENDLILNMIIHEILSFDTLPSSQSPVSLFSSSEGPSSSSINLEEFALFLGSSGLPIPCSMAVKWFTESVLWLAFRHHSDSTREPLGLDDILIDPSFSFHIKDTSANSPSLPLNSPSTFSSDLSILASFMSEFINTLLSLQIMLPPMFFSNQNIASIITLTFLHHAIQRRSIFQKGTPKEELQLRYFNRLLDLLKLVRNTSLSATSDLDERFRQENDRSPLSTFDHFSFLMNNLHPILTHDRLLVAIPDTLEHELKTTFPRHIAICETLREKTDTEEWREFRRLVEDLGSMRTERTDLGFLSSPIFVPHLRAILEEAQSQTLNTANSMSDSSTTQSYLSSSLSLSPNPSSIPFDADQPFFTSFNERPPSPSNSERAHFSESETRVNTNPSDSNNSKTTFITSQTLLTSKERMFMLETIHTLLSRQKPSRQTPSTLTPFSSNFTHLQTPSDSPPVFSSSIFDLDDQSLSTVLNHITHIVRETKNLDHIELSQQFVNGLVSCLGSTNLTLSTSAHQVLRVCWTPMILFLCECQNTLIASFKEGTYNEKSIAVELFYVVFTVSNDKRQLMSETLFARIFSIEWRDIHEFIAATKLLESVHDANIFEPHTNFLFDTFVQFVTVNTTLWKFAMENAFHMMRNNTMLNLQLLSVFLSSKTDNRCTRQVVDFILSPAIPNFTFLFFHFYPVVFLQTFPLELFIEREMRSCTLERLIVVLKFCLDLVINGVHRTRSVFSFLHPFLRRGFHQILLSPPNHSSRNDTLLAKWRGIILLIFFELYTSNETPVLALTHPIENFLSLHANLISFRQPHKLVFIEDLSILRFASYTPFGECPALRTVFAACCDSSVTTLDVTAYLFVPILSSCALVASHSVPTTFDSPLLAFVRSRLPLSQAARVELDSLLCILRPGPLPPTLKISGAGVPADNNFAGLFDFHRAPRPLLNQMSFARLIWGIRHNLQTYSPVVVSLALLALSRLTDTSQQVCLSLLHCDVLNCVLESVTNSPYLEDYEHACAIISALLRTSIQQTRRNFVKQFHFSQLVEGC</sequence>
<feature type="region of interest" description="Disordered" evidence="1">
    <location>
        <begin position="384"/>
        <end position="459"/>
    </location>
</feature>
<feature type="compositionally biased region" description="Low complexity" evidence="1">
    <location>
        <begin position="387"/>
        <end position="412"/>
    </location>
</feature>
<gene>
    <name evidence="2" type="ORF">BLNAU_2717</name>
</gene>
<organism evidence="2 3">
    <name type="scientific">Blattamonas nauphoetae</name>
    <dbReference type="NCBI Taxonomy" id="2049346"/>
    <lineage>
        <taxon>Eukaryota</taxon>
        <taxon>Metamonada</taxon>
        <taxon>Preaxostyla</taxon>
        <taxon>Oxymonadida</taxon>
        <taxon>Blattamonas</taxon>
    </lineage>
</organism>